<dbReference type="Gene3D" id="3.40.630.30">
    <property type="match status" value="1"/>
</dbReference>
<evidence type="ECO:0000313" key="3">
    <source>
        <dbReference type="Proteomes" id="UP000184339"/>
    </source>
</evidence>
<gene>
    <name evidence="2" type="ORF">SAMN05192549_103447</name>
</gene>
<organism evidence="2 3">
    <name type="scientific">Duganella sacchari</name>
    <dbReference type="NCBI Taxonomy" id="551987"/>
    <lineage>
        <taxon>Bacteria</taxon>
        <taxon>Pseudomonadati</taxon>
        <taxon>Pseudomonadota</taxon>
        <taxon>Betaproteobacteria</taxon>
        <taxon>Burkholderiales</taxon>
        <taxon>Oxalobacteraceae</taxon>
        <taxon>Telluria group</taxon>
        <taxon>Duganella</taxon>
    </lineage>
</organism>
<accession>A0A1M7N3C7</accession>
<dbReference type="RefSeq" id="WP_084560062.1">
    <property type="nucleotide sequence ID" value="NZ_FRCX01000003.1"/>
</dbReference>
<protein>
    <submittedName>
        <fullName evidence="2">Acetyltransferase (GNAT) domain-containing protein</fullName>
    </submittedName>
</protein>
<proteinExistence type="predicted"/>
<dbReference type="InterPro" id="IPR000182">
    <property type="entry name" value="GNAT_dom"/>
</dbReference>
<dbReference type="AlphaFoldDB" id="A0A1M7N3C7"/>
<dbReference type="GO" id="GO:0016747">
    <property type="term" value="F:acyltransferase activity, transferring groups other than amino-acyl groups"/>
    <property type="evidence" value="ECO:0007669"/>
    <property type="project" value="InterPro"/>
</dbReference>
<name>A0A1M7N3C7_9BURK</name>
<sequence length="185" mass="21016">MSTPQFRKPRSVRGRQLMFRDATVADAEFILALRTDEKKGEFLSATTPDVQAQRDWLTRYAADDTQVYFIICKLDGTPCGTVRLYDQRGDSFCWGSWIKSDQAPSGFGVESALMIYDFALQIGFQRAHFDVRKGNASVIQFHERFGAVKVDESEDDYFFEMSNAAIKGALAQYRKYLPDGATVEF</sequence>
<dbReference type="PANTHER" id="PTHR43415">
    <property type="entry name" value="SPERMIDINE N(1)-ACETYLTRANSFERASE"/>
    <property type="match status" value="1"/>
</dbReference>
<evidence type="ECO:0000313" key="2">
    <source>
        <dbReference type="EMBL" id="SHM97871.1"/>
    </source>
</evidence>
<dbReference type="InterPro" id="IPR016181">
    <property type="entry name" value="Acyl_CoA_acyltransferase"/>
</dbReference>
<reference evidence="3" key="1">
    <citation type="submission" date="2016-11" db="EMBL/GenBank/DDBJ databases">
        <authorList>
            <person name="Varghese N."/>
            <person name="Submissions S."/>
        </authorList>
    </citation>
    <scope>NUCLEOTIDE SEQUENCE [LARGE SCALE GENOMIC DNA]</scope>
    <source>
        <strain evidence="3">Sac-22</strain>
    </source>
</reference>
<keyword evidence="3" id="KW-1185">Reference proteome</keyword>
<dbReference type="PANTHER" id="PTHR43415:SF3">
    <property type="entry name" value="GNAT-FAMILY ACETYLTRANSFERASE"/>
    <property type="match status" value="1"/>
</dbReference>
<dbReference type="SUPFAM" id="SSF55729">
    <property type="entry name" value="Acyl-CoA N-acyltransferases (Nat)"/>
    <property type="match status" value="1"/>
</dbReference>
<dbReference type="Proteomes" id="UP000184339">
    <property type="component" value="Unassembled WGS sequence"/>
</dbReference>
<dbReference type="STRING" id="551987.SAMN05192549_103447"/>
<dbReference type="EMBL" id="FRCX01000003">
    <property type="protein sequence ID" value="SHM97871.1"/>
    <property type="molecule type" value="Genomic_DNA"/>
</dbReference>
<keyword evidence="2" id="KW-0808">Transferase</keyword>
<feature type="domain" description="N-acetyltransferase" evidence="1">
    <location>
        <begin position="17"/>
        <end position="166"/>
    </location>
</feature>
<dbReference type="PROSITE" id="PS51186">
    <property type="entry name" value="GNAT"/>
    <property type="match status" value="1"/>
</dbReference>
<dbReference type="Pfam" id="PF13302">
    <property type="entry name" value="Acetyltransf_3"/>
    <property type="match status" value="1"/>
</dbReference>
<evidence type="ECO:0000259" key="1">
    <source>
        <dbReference type="PROSITE" id="PS51186"/>
    </source>
</evidence>